<evidence type="ECO:0000256" key="14">
    <source>
        <dbReference type="RuleBase" id="RU004462"/>
    </source>
</evidence>
<dbReference type="PANTHER" id="PTHR11964">
    <property type="entry name" value="S-ADENOSYLMETHIONINE SYNTHETASE"/>
    <property type="match status" value="1"/>
</dbReference>
<proteinExistence type="inferred from homology"/>
<evidence type="ECO:0000256" key="10">
    <source>
        <dbReference type="ARBA" id="ARBA00022840"/>
    </source>
</evidence>
<evidence type="ECO:0000256" key="15">
    <source>
        <dbReference type="SAM" id="MobiDB-lite"/>
    </source>
</evidence>
<dbReference type="InterPro" id="IPR022636">
    <property type="entry name" value="S-AdoMet_synthetase_sfam"/>
</dbReference>
<dbReference type="SUPFAM" id="SSF55973">
    <property type="entry name" value="S-adenosylmethionine synthetase"/>
    <property type="match status" value="3"/>
</dbReference>
<reference evidence="19 20" key="1">
    <citation type="submission" date="2023-02" db="EMBL/GenBank/DDBJ databases">
        <authorList>
            <person name="Maleckis M."/>
        </authorList>
    </citation>
    <scope>NUCLEOTIDE SEQUENCE [LARGE SCALE GENOMIC DNA]</scope>
    <source>
        <strain evidence="19 20">P8-A2</strain>
    </source>
</reference>
<organism evidence="19 20">
    <name type="scientific">Streptomyces mirabilis</name>
    <dbReference type="NCBI Taxonomy" id="68239"/>
    <lineage>
        <taxon>Bacteria</taxon>
        <taxon>Bacillati</taxon>
        <taxon>Actinomycetota</taxon>
        <taxon>Actinomycetes</taxon>
        <taxon>Kitasatosporales</taxon>
        <taxon>Streptomycetaceae</taxon>
        <taxon>Streptomyces</taxon>
    </lineage>
</organism>
<dbReference type="RefSeq" id="WP_097287391.1">
    <property type="nucleotide sequence ID" value="NZ_CP107955.1"/>
</dbReference>
<evidence type="ECO:0000256" key="1">
    <source>
        <dbReference type="ARBA" id="ARBA00001946"/>
    </source>
</evidence>
<evidence type="ECO:0000259" key="17">
    <source>
        <dbReference type="Pfam" id="PF02772"/>
    </source>
</evidence>
<dbReference type="Proteomes" id="UP001257627">
    <property type="component" value="Unassembled WGS sequence"/>
</dbReference>
<feature type="domain" description="S-adenosylmethionine synthetase N-terminal" evidence="16">
    <location>
        <begin position="22"/>
        <end position="115"/>
    </location>
</feature>
<evidence type="ECO:0000256" key="11">
    <source>
        <dbReference type="ARBA" id="ARBA00022842"/>
    </source>
</evidence>
<dbReference type="InterPro" id="IPR022631">
    <property type="entry name" value="ADOMET_SYNTHASE_CS"/>
</dbReference>
<comment type="pathway">
    <text evidence="3">Amino-acid biosynthesis; S-adenosyl-L-methionine biosynthesis; S-adenosyl-L-methionine from L-methionine: step 1/1.</text>
</comment>
<accession>A0ABU3UEX8</accession>
<dbReference type="Pfam" id="PF02773">
    <property type="entry name" value="S-AdoMet_synt_C"/>
    <property type="match status" value="1"/>
</dbReference>
<evidence type="ECO:0000256" key="13">
    <source>
        <dbReference type="NCBIfam" id="TIGR01034"/>
    </source>
</evidence>
<keyword evidence="11" id="KW-0460">Magnesium</keyword>
<feature type="compositionally biased region" description="Low complexity" evidence="15">
    <location>
        <begin position="1"/>
        <end position="19"/>
    </location>
</feature>
<dbReference type="PIRSF" id="PIRSF000497">
    <property type="entry name" value="MAT"/>
    <property type="match status" value="1"/>
</dbReference>
<comment type="caution">
    <text evidence="19">The sequence shown here is derived from an EMBL/GenBank/DDBJ whole genome shotgun (WGS) entry which is preliminary data.</text>
</comment>
<keyword evidence="20" id="KW-1185">Reference proteome</keyword>
<dbReference type="InterPro" id="IPR002133">
    <property type="entry name" value="S-AdoMet_synthetase"/>
</dbReference>
<dbReference type="PROSITE" id="PS00377">
    <property type="entry name" value="ADOMET_SYNTHASE_2"/>
    <property type="match status" value="1"/>
</dbReference>
<keyword evidence="7 19" id="KW-0808">Transferase</keyword>
<dbReference type="InterPro" id="IPR022629">
    <property type="entry name" value="S-AdoMet_synt_central"/>
</dbReference>
<dbReference type="EC" id="2.5.1.6" evidence="5 13"/>
<keyword evidence="10" id="KW-0067">ATP-binding</keyword>
<evidence type="ECO:0000256" key="4">
    <source>
        <dbReference type="ARBA" id="ARBA00009685"/>
    </source>
</evidence>
<keyword evidence="8" id="KW-0479">Metal-binding</keyword>
<dbReference type="Pfam" id="PF02772">
    <property type="entry name" value="S-AdoMet_synt_M"/>
    <property type="match status" value="1"/>
</dbReference>
<dbReference type="InterPro" id="IPR022628">
    <property type="entry name" value="S-AdoMet_synt_N"/>
</dbReference>
<evidence type="ECO:0000256" key="7">
    <source>
        <dbReference type="ARBA" id="ARBA00022679"/>
    </source>
</evidence>
<protein>
    <recommendedName>
        <fullName evidence="5 13">Methionine adenosyltransferase</fullName>
        <ecNumber evidence="5 13">2.5.1.6</ecNumber>
    </recommendedName>
</protein>
<evidence type="ECO:0000313" key="20">
    <source>
        <dbReference type="Proteomes" id="UP001257627"/>
    </source>
</evidence>
<dbReference type="CDD" id="cd18079">
    <property type="entry name" value="S-AdoMet_synt"/>
    <property type="match status" value="1"/>
</dbReference>
<evidence type="ECO:0000259" key="16">
    <source>
        <dbReference type="Pfam" id="PF00438"/>
    </source>
</evidence>
<dbReference type="Pfam" id="PF00438">
    <property type="entry name" value="S-AdoMet_synt_N"/>
    <property type="match status" value="1"/>
</dbReference>
<evidence type="ECO:0000256" key="2">
    <source>
        <dbReference type="ARBA" id="ARBA00001958"/>
    </source>
</evidence>
<comment type="cofactor">
    <cofactor evidence="1">
        <name>Mg(2+)</name>
        <dbReference type="ChEBI" id="CHEBI:18420"/>
    </cofactor>
</comment>
<keyword evidence="6" id="KW-0554">One-carbon metabolism</keyword>
<evidence type="ECO:0000256" key="9">
    <source>
        <dbReference type="ARBA" id="ARBA00022741"/>
    </source>
</evidence>
<evidence type="ECO:0000256" key="3">
    <source>
        <dbReference type="ARBA" id="ARBA00005224"/>
    </source>
</evidence>
<evidence type="ECO:0000313" key="19">
    <source>
        <dbReference type="EMBL" id="MDU8992459.1"/>
    </source>
</evidence>
<feature type="domain" description="S-adenosylmethionine synthetase C-terminal" evidence="18">
    <location>
        <begin position="240"/>
        <end position="378"/>
    </location>
</feature>
<dbReference type="Gene3D" id="3.30.300.10">
    <property type="match status" value="3"/>
</dbReference>
<evidence type="ECO:0000256" key="6">
    <source>
        <dbReference type="ARBA" id="ARBA00022563"/>
    </source>
</evidence>
<sequence>MSSLSSLPSSRPSNSLPWSQIAESVTPGHPDKVADQVSDAVLDAYLATDPHARVNCEVMVTRDHVLVTGQVTAAGAVDVEAVVRGVLSDVGYRDVAVHGIDATRSPVTVVLDHQSREIGAGVDEGGSGDSGIVYGYACDETPERLPLSCVLAHTLSRTLAEQRDQAPQVGLGPDGKVQVEVVAGDRPSHGRVVLSVQHAATEPLEAVREFCAEQVVKPVLATRDLPVEWVQVNPAGSFVVGGTAADAGLTGRKLMVDTYGGLARHGGGCFSGKDATKVDRSGAYVARQLALTAVEAGLAARCQVGMAYAIGRPEPVWFEVDCFGTERVDPAKLTVALRSLTDLRVDATIDRLRLRHIPFRPTATFGHFGRTDGFPWEQPVRADELRAQLA</sequence>
<dbReference type="InterPro" id="IPR022630">
    <property type="entry name" value="S-AdoMet_synt_C"/>
</dbReference>
<dbReference type="GO" id="GO:0004478">
    <property type="term" value="F:methionine adenosyltransferase activity"/>
    <property type="evidence" value="ECO:0007669"/>
    <property type="project" value="UniProtKB-EC"/>
</dbReference>
<evidence type="ECO:0000256" key="5">
    <source>
        <dbReference type="ARBA" id="ARBA00012828"/>
    </source>
</evidence>
<name>A0ABU3UEX8_9ACTN</name>
<feature type="region of interest" description="Disordered" evidence="15">
    <location>
        <begin position="1"/>
        <end position="33"/>
    </location>
</feature>
<comment type="similarity">
    <text evidence="4 14">Belongs to the AdoMet synthase family.</text>
</comment>
<gene>
    <name evidence="19" type="primary">metK</name>
    <name evidence="19" type="ORF">PU648_08825</name>
</gene>
<comment type="cofactor">
    <cofactor evidence="2">
        <name>K(+)</name>
        <dbReference type="ChEBI" id="CHEBI:29103"/>
    </cofactor>
</comment>
<evidence type="ECO:0000256" key="12">
    <source>
        <dbReference type="ARBA" id="ARBA00022958"/>
    </source>
</evidence>
<feature type="domain" description="S-adenosylmethionine synthetase central" evidence="17">
    <location>
        <begin position="125"/>
        <end position="238"/>
    </location>
</feature>
<evidence type="ECO:0000256" key="8">
    <source>
        <dbReference type="ARBA" id="ARBA00022723"/>
    </source>
</evidence>
<keyword evidence="9" id="KW-0547">Nucleotide-binding</keyword>
<dbReference type="NCBIfam" id="TIGR01034">
    <property type="entry name" value="metK"/>
    <property type="match status" value="1"/>
</dbReference>
<evidence type="ECO:0000259" key="18">
    <source>
        <dbReference type="Pfam" id="PF02773"/>
    </source>
</evidence>
<keyword evidence="12" id="KW-0630">Potassium</keyword>
<dbReference type="EMBL" id="JARAKF010000001">
    <property type="protein sequence ID" value="MDU8992459.1"/>
    <property type="molecule type" value="Genomic_DNA"/>
</dbReference>